<dbReference type="GO" id="GO:0016903">
    <property type="term" value="F:oxidoreductase activity, acting on the aldehyde or oxo group of donors"/>
    <property type="evidence" value="ECO:0007669"/>
    <property type="project" value="InterPro"/>
</dbReference>
<dbReference type="KEGG" id="mas:Mahau_0642"/>
<dbReference type="Pfam" id="PF17147">
    <property type="entry name" value="PFOR_II"/>
    <property type="match status" value="1"/>
</dbReference>
<evidence type="ECO:0000256" key="1">
    <source>
        <dbReference type="ARBA" id="ARBA00023002"/>
    </source>
</evidence>
<dbReference type="InterPro" id="IPR033412">
    <property type="entry name" value="PFOR_II"/>
</dbReference>
<dbReference type="Gene3D" id="3.40.50.920">
    <property type="match status" value="1"/>
</dbReference>
<dbReference type="InterPro" id="IPR050722">
    <property type="entry name" value="Pyruvate:ferred/Flavod_OxRd"/>
</dbReference>
<dbReference type="RefSeq" id="WP_013780278.1">
    <property type="nucleotide sequence ID" value="NC_015520.1"/>
</dbReference>
<dbReference type="InterPro" id="IPR002869">
    <property type="entry name" value="Pyrv_flavodox_OxRed_cen"/>
</dbReference>
<reference evidence="5 6" key="2">
    <citation type="journal article" date="2011" name="Stand. Genomic Sci.">
        <title>Complete genome sequence of Mahella australiensis type strain (50-1 BON).</title>
        <authorList>
            <person name="Sikorski J."/>
            <person name="Teshima H."/>
            <person name="Nolan M."/>
            <person name="Lucas S."/>
            <person name="Hammon N."/>
            <person name="Deshpande S."/>
            <person name="Cheng J.F."/>
            <person name="Pitluck S."/>
            <person name="Liolios K."/>
            <person name="Pagani I."/>
            <person name="Ivanova N."/>
            <person name="Huntemann M."/>
            <person name="Mavromatis K."/>
            <person name="Ovchinikova G."/>
            <person name="Pati A."/>
            <person name="Tapia R."/>
            <person name="Han C."/>
            <person name="Goodwin L."/>
            <person name="Chen A."/>
            <person name="Palaniappan K."/>
            <person name="Land M."/>
            <person name="Hauser L."/>
            <person name="Ngatchou-Djao O.D."/>
            <person name="Rohde M."/>
            <person name="Pukall R."/>
            <person name="Spring S."/>
            <person name="Abt B."/>
            <person name="Goker M."/>
            <person name="Detter J.C."/>
            <person name="Woyke T."/>
            <person name="Bristow J."/>
            <person name="Markowitz V."/>
            <person name="Hugenholtz P."/>
            <person name="Eisen J.A."/>
            <person name="Kyrpides N.C."/>
            <person name="Klenk H.P."/>
            <person name="Lapidus A."/>
        </authorList>
    </citation>
    <scope>NUCLEOTIDE SEQUENCE [LARGE SCALE GENOMIC DNA]</scope>
    <source>
        <strain evidence="6">DSM 15567 / CIP 107919 / 50-1 BON</strain>
    </source>
</reference>
<sequence>MEHNILVGGAAGQGMDTVATILEKTLKRSGFYVFSNKDYMSRVRGGHNFTQIRFSTTPIYSHSSKLDVIIALDSQTIQLHENRLVSGGKIICDEKVSPSTDNIIALPLAKIAADIGNPRVINTVATGALLKLFGIPMLQAERLLSSEFSGAVLDANIQALNKGYDAVSTIYELDSPGNDDNIFINGNQAIALGAIAAGCRYYCGYPMTPSTSLITYMAQKSNQMGIVVEQVEDEIAAINMALGASYAGVRAMTGSSGGGFALMVEGVSLAGITETPIVIAEIQRPGPATGFPTRTEQSDLRFIIHAGHGEFPKMVIAVRNPEDAFYQTARAFNLAEKYQIPVILVSDQYLADYAQTIKPFDFSRISIDRYLDDGSSIAEDEKYKRYKLTDSGISPRLIPGSIKGQVIYVDSDEHDEYGHITESAEIRTNMVNKRLKKEELLRQELIEPELLGDDNPEILIVSWGSLHGPLKEAIDKLVNEGISIGALVFGDIWPFPTKRLTALASKARLIVDLEQNATAQLDGLIRQEALISCDKKLLKYDGRIWSPEEIYDRLKGEVLDV</sequence>
<gene>
    <name evidence="5" type="ordered locus">Mahau_0642</name>
</gene>
<dbReference type="Gene3D" id="3.40.50.970">
    <property type="match status" value="1"/>
</dbReference>
<dbReference type="Proteomes" id="UP000008457">
    <property type="component" value="Chromosome"/>
</dbReference>
<feature type="domain" description="Pyruvate/ketoisovalerate oxidoreductase catalytic" evidence="2">
    <location>
        <begin position="11"/>
        <end position="165"/>
    </location>
</feature>
<dbReference type="InterPro" id="IPR029061">
    <property type="entry name" value="THDP-binding"/>
</dbReference>
<proteinExistence type="predicted"/>
<dbReference type="InterPro" id="IPR019752">
    <property type="entry name" value="Pyrv/ketoisovalerate_OxRed_cat"/>
</dbReference>
<dbReference type="Pfam" id="PF01855">
    <property type="entry name" value="POR_N"/>
    <property type="match status" value="1"/>
</dbReference>
<dbReference type="InterPro" id="IPR009014">
    <property type="entry name" value="Transketo_C/PFOR_II"/>
</dbReference>
<keyword evidence="6" id="KW-1185">Reference proteome</keyword>
<dbReference type="Pfam" id="PF01558">
    <property type="entry name" value="POR"/>
    <property type="match status" value="1"/>
</dbReference>
<evidence type="ECO:0000313" key="5">
    <source>
        <dbReference type="EMBL" id="AEE95845.1"/>
    </source>
</evidence>
<dbReference type="eggNOG" id="COG0674">
    <property type="taxonomic scope" value="Bacteria"/>
</dbReference>
<organism evidence="5 6">
    <name type="scientific">Mahella australiensis (strain DSM 15567 / CIP 107919 / 50-1 BON)</name>
    <dbReference type="NCBI Taxonomy" id="697281"/>
    <lineage>
        <taxon>Bacteria</taxon>
        <taxon>Bacillati</taxon>
        <taxon>Bacillota</taxon>
        <taxon>Clostridia</taxon>
        <taxon>Thermoanaerobacterales</taxon>
        <taxon>Thermoanaerobacterales Family IV. Incertae Sedis</taxon>
        <taxon>Mahella</taxon>
    </lineage>
</organism>
<dbReference type="STRING" id="697281.Mahau_0642"/>
<dbReference type="SUPFAM" id="SSF53323">
    <property type="entry name" value="Pyruvate-ferredoxin oxidoreductase, PFOR, domain III"/>
    <property type="match status" value="1"/>
</dbReference>
<name>F4A027_MAHA5</name>
<feature type="domain" description="Pyruvate:ferredoxin oxidoreductase core" evidence="4">
    <location>
        <begin position="457"/>
        <end position="533"/>
    </location>
</feature>
<evidence type="ECO:0000259" key="2">
    <source>
        <dbReference type="Pfam" id="PF01558"/>
    </source>
</evidence>
<dbReference type="PANTHER" id="PTHR32154:SF20">
    <property type="entry name" value="2-OXOGLUTARATE OXIDOREDUCTASE SUBUNIT KORA"/>
    <property type="match status" value="1"/>
</dbReference>
<evidence type="ECO:0000259" key="3">
    <source>
        <dbReference type="Pfam" id="PF01855"/>
    </source>
</evidence>
<dbReference type="Gene3D" id="3.40.920.10">
    <property type="entry name" value="Pyruvate-ferredoxin oxidoreductase, PFOR, domain III"/>
    <property type="match status" value="1"/>
</dbReference>
<dbReference type="SUPFAM" id="SSF52922">
    <property type="entry name" value="TK C-terminal domain-like"/>
    <property type="match status" value="1"/>
</dbReference>
<evidence type="ECO:0000313" key="6">
    <source>
        <dbReference type="Proteomes" id="UP000008457"/>
    </source>
</evidence>
<protein>
    <submittedName>
        <fullName evidence="5">Pyruvate flavodoxin/ferredoxin oxidoreductase domain protein</fullName>
    </submittedName>
</protein>
<dbReference type="NCBIfam" id="TIGR03710">
    <property type="entry name" value="OAFO_sf"/>
    <property type="match status" value="1"/>
</dbReference>
<dbReference type="EMBL" id="CP002360">
    <property type="protein sequence ID" value="AEE95845.1"/>
    <property type="molecule type" value="Genomic_DNA"/>
</dbReference>
<dbReference type="OrthoDB" id="9794954at2"/>
<dbReference type="InterPro" id="IPR022367">
    <property type="entry name" value="2-oxoacid/accept_OxRdtase_asu"/>
</dbReference>
<dbReference type="SUPFAM" id="SSF52518">
    <property type="entry name" value="Thiamin diphosphate-binding fold (THDP-binding)"/>
    <property type="match status" value="1"/>
</dbReference>
<dbReference type="eggNOG" id="COG1014">
    <property type="taxonomic scope" value="Bacteria"/>
</dbReference>
<dbReference type="InterPro" id="IPR002880">
    <property type="entry name" value="Pyrv_Fd/Flavodoxin_OxRdtase_N"/>
</dbReference>
<dbReference type="CDD" id="cd07034">
    <property type="entry name" value="TPP_PYR_PFOR_IOR-alpha_like"/>
    <property type="match status" value="1"/>
</dbReference>
<dbReference type="FunFam" id="3.40.50.970:FF:000022">
    <property type="entry name" value="2-oxoglutarate ferredoxin oxidoreductase alpha subunit"/>
    <property type="match status" value="1"/>
</dbReference>
<dbReference type="AlphaFoldDB" id="F4A027"/>
<feature type="domain" description="Pyruvate flavodoxin/ferredoxin oxidoreductase pyrimidine binding" evidence="3">
    <location>
        <begin position="193"/>
        <end position="432"/>
    </location>
</feature>
<keyword evidence="1" id="KW-0560">Oxidoreductase</keyword>
<reference evidence="6" key="1">
    <citation type="submission" date="2010-11" db="EMBL/GenBank/DDBJ databases">
        <title>The complete genome of Mahella australiensis DSM 15567.</title>
        <authorList>
            <consortium name="US DOE Joint Genome Institute (JGI-PGF)"/>
            <person name="Lucas S."/>
            <person name="Copeland A."/>
            <person name="Lapidus A."/>
            <person name="Bruce D."/>
            <person name="Goodwin L."/>
            <person name="Pitluck S."/>
            <person name="Kyrpides N."/>
            <person name="Mavromatis K."/>
            <person name="Pagani I."/>
            <person name="Ivanova N."/>
            <person name="Teshima H."/>
            <person name="Brettin T."/>
            <person name="Detter J.C."/>
            <person name="Han C."/>
            <person name="Tapia R."/>
            <person name="Land M."/>
            <person name="Hauser L."/>
            <person name="Markowitz V."/>
            <person name="Cheng J.-F."/>
            <person name="Hugenholtz P."/>
            <person name="Woyke T."/>
            <person name="Wu D."/>
            <person name="Spring S."/>
            <person name="Pukall R."/>
            <person name="Steenblock K."/>
            <person name="Schneider S."/>
            <person name="Klenk H.-P."/>
            <person name="Eisen J.A."/>
        </authorList>
    </citation>
    <scope>NUCLEOTIDE SEQUENCE [LARGE SCALE GENOMIC DNA]</scope>
    <source>
        <strain evidence="6">DSM 15567 / CIP 107919 / 50-1 BON</strain>
    </source>
</reference>
<dbReference type="GO" id="GO:0006979">
    <property type="term" value="P:response to oxidative stress"/>
    <property type="evidence" value="ECO:0007669"/>
    <property type="project" value="TreeGrafter"/>
</dbReference>
<dbReference type="HOGENOM" id="CLU_017038_1_0_9"/>
<accession>F4A027</accession>
<keyword evidence="5" id="KW-0670">Pyruvate</keyword>
<dbReference type="PANTHER" id="PTHR32154">
    <property type="entry name" value="PYRUVATE-FLAVODOXIN OXIDOREDUCTASE-RELATED"/>
    <property type="match status" value="1"/>
</dbReference>
<evidence type="ECO:0000259" key="4">
    <source>
        <dbReference type="Pfam" id="PF17147"/>
    </source>
</evidence>